<dbReference type="EMBL" id="CAJNNV010025068">
    <property type="protein sequence ID" value="CAE8612013.1"/>
    <property type="molecule type" value="Genomic_DNA"/>
</dbReference>
<evidence type="ECO:0000256" key="2">
    <source>
        <dbReference type="ARBA" id="ARBA00023002"/>
    </source>
</evidence>
<dbReference type="SUPFAM" id="SSF51735">
    <property type="entry name" value="NAD(P)-binding Rossmann-fold domains"/>
    <property type="match status" value="1"/>
</dbReference>
<dbReference type="InterPro" id="IPR036291">
    <property type="entry name" value="NAD(P)-bd_dom_sf"/>
</dbReference>
<keyword evidence="4" id="KW-0732">Signal</keyword>
<evidence type="ECO:0000256" key="3">
    <source>
        <dbReference type="SAM" id="MobiDB-lite"/>
    </source>
</evidence>
<gene>
    <name evidence="5" type="ORF">PGLA1383_LOCUS29812</name>
</gene>
<evidence type="ECO:0000256" key="1">
    <source>
        <dbReference type="ARBA" id="ARBA00006484"/>
    </source>
</evidence>
<dbReference type="Gene3D" id="3.40.50.720">
    <property type="entry name" value="NAD(P)-binding Rossmann-like Domain"/>
    <property type="match status" value="1"/>
</dbReference>
<keyword evidence="2" id="KW-0560">Oxidoreductase</keyword>
<evidence type="ECO:0000313" key="6">
    <source>
        <dbReference type="Proteomes" id="UP000654075"/>
    </source>
</evidence>
<dbReference type="PANTHER" id="PTHR24320:SF148">
    <property type="entry name" value="NAD(P)-BINDING ROSSMANN-FOLD SUPERFAMILY PROTEIN"/>
    <property type="match status" value="1"/>
</dbReference>
<dbReference type="PRINTS" id="PR00081">
    <property type="entry name" value="GDHRDH"/>
</dbReference>
<feature type="chain" id="PRO_5032369542" description="Protochlorophyllide reductase" evidence="4">
    <location>
        <begin position="41"/>
        <end position="439"/>
    </location>
</feature>
<sequence length="439" mass="46293">MAAEARSRRRRHSSSGLVASLLCAAVLSLLSAACFSHGSAVDFSGRLRPEAGVRRSSAAARSPGVSRPAGPAGPVIDAEEVQALSSAFLIGGQGLSASERGAPRKGKVALITGASTGIGLSTVEGLVGSGLYGTIIMAGRDAGKHQGAMEGMRQKFASLPAPVELRHLQLELDSLQSVRDFAARFLELKLPLHTLVLNAGVMAIPDRRMTKDGFEYQFGVNHLAHFLLANLVLDTMVAAGTPKDPSRVISLSSSAHQMPSPLLRGDLGDLQSQDYSAWGAYGQSKLANLLFAYELDRRCRDLGLPVSANAVHPGVVSTELARYLSGGAGGGLSLPPQLQNFAKPFLAYVLKTPEDGAKTSVRLATSSDGKLSGRYWQDSRPAASLDVDPTGDLPSAVSALLPFRPRLTSYDPEVWAQLWEESAALVGLKAEEVSCLKQS</sequence>
<dbReference type="Pfam" id="PF00106">
    <property type="entry name" value="adh_short"/>
    <property type="match status" value="1"/>
</dbReference>
<protein>
    <recommendedName>
        <fullName evidence="7">Protochlorophyllide reductase</fullName>
    </recommendedName>
</protein>
<name>A0A813FEE3_POLGL</name>
<feature type="compositionally biased region" description="Low complexity" evidence="3">
    <location>
        <begin position="54"/>
        <end position="69"/>
    </location>
</feature>
<accession>A0A813FEE3</accession>
<comment type="caution">
    <text evidence="5">The sequence shown here is derived from an EMBL/GenBank/DDBJ whole genome shotgun (WGS) entry which is preliminary data.</text>
</comment>
<evidence type="ECO:0000313" key="5">
    <source>
        <dbReference type="EMBL" id="CAE8612013.1"/>
    </source>
</evidence>
<dbReference type="Proteomes" id="UP000654075">
    <property type="component" value="Unassembled WGS sequence"/>
</dbReference>
<dbReference type="OMA" id="HFAKMNP"/>
<feature type="region of interest" description="Disordered" evidence="3">
    <location>
        <begin position="54"/>
        <end position="73"/>
    </location>
</feature>
<comment type="similarity">
    <text evidence="1">Belongs to the short-chain dehydrogenases/reductases (SDR) family.</text>
</comment>
<dbReference type="PROSITE" id="PS51257">
    <property type="entry name" value="PROKAR_LIPOPROTEIN"/>
    <property type="match status" value="1"/>
</dbReference>
<evidence type="ECO:0008006" key="7">
    <source>
        <dbReference type="Google" id="ProtNLM"/>
    </source>
</evidence>
<dbReference type="PANTHER" id="PTHR24320">
    <property type="entry name" value="RETINOL DEHYDROGENASE"/>
    <property type="match status" value="1"/>
</dbReference>
<dbReference type="GO" id="GO:0016491">
    <property type="term" value="F:oxidoreductase activity"/>
    <property type="evidence" value="ECO:0007669"/>
    <property type="project" value="UniProtKB-KW"/>
</dbReference>
<dbReference type="InterPro" id="IPR002347">
    <property type="entry name" value="SDR_fam"/>
</dbReference>
<organism evidence="5 6">
    <name type="scientific">Polarella glacialis</name>
    <name type="common">Dinoflagellate</name>
    <dbReference type="NCBI Taxonomy" id="89957"/>
    <lineage>
        <taxon>Eukaryota</taxon>
        <taxon>Sar</taxon>
        <taxon>Alveolata</taxon>
        <taxon>Dinophyceae</taxon>
        <taxon>Suessiales</taxon>
        <taxon>Suessiaceae</taxon>
        <taxon>Polarella</taxon>
    </lineage>
</organism>
<evidence type="ECO:0000256" key="4">
    <source>
        <dbReference type="SAM" id="SignalP"/>
    </source>
</evidence>
<reference evidence="5" key="1">
    <citation type="submission" date="2021-02" db="EMBL/GenBank/DDBJ databases">
        <authorList>
            <person name="Dougan E. K."/>
            <person name="Rhodes N."/>
            <person name="Thang M."/>
            <person name="Chan C."/>
        </authorList>
    </citation>
    <scope>NUCLEOTIDE SEQUENCE</scope>
</reference>
<keyword evidence="6" id="KW-1185">Reference proteome</keyword>
<dbReference type="AlphaFoldDB" id="A0A813FEE3"/>
<feature type="signal peptide" evidence="4">
    <location>
        <begin position="1"/>
        <end position="40"/>
    </location>
</feature>
<dbReference type="OrthoDB" id="1274115at2759"/>
<proteinExistence type="inferred from homology"/>